<dbReference type="Pfam" id="PF09369">
    <property type="entry name" value="MZB"/>
    <property type="match status" value="1"/>
</dbReference>
<dbReference type="EMBL" id="BMMI01000003">
    <property type="protein sequence ID" value="GGL61354.1"/>
    <property type="molecule type" value="Genomic_DNA"/>
</dbReference>
<accession>A0ABQ2FWU4</accession>
<dbReference type="InterPro" id="IPR027417">
    <property type="entry name" value="P-loop_NTPase"/>
</dbReference>
<dbReference type="InterPro" id="IPR055227">
    <property type="entry name" value="HRQ1_WHD"/>
</dbReference>
<proteinExistence type="predicted"/>
<dbReference type="PANTHER" id="PTHR47957:SF3">
    <property type="entry name" value="ATP-DEPENDENT HELICASE HRQ1"/>
    <property type="match status" value="1"/>
</dbReference>
<dbReference type="PANTHER" id="PTHR47957">
    <property type="entry name" value="ATP-DEPENDENT HELICASE HRQ1"/>
    <property type="match status" value="1"/>
</dbReference>
<keyword evidence="1" id="KW-0547">Nucleotide-binding</keyword>
<dbReference type="Proteomes" id="UP000648663">
    <property type="component" value="Unassembled WGS sequence"/>
</dbReference>
<dbReference type="Gene3D" id="3.40.50.300">
    <property type="entry name" value="P-loop containing nucleotide triphosphate hydrolases"/>
    <property type="match status" value="2"/>
</dbReference>
<feature type="domain" description="Helicase ATP-binding" evidence="4">
    <location>
        <begin position="90"/>
        <end position="267"/>
    </location>
</feature>
<sequence length="836" mass="88513">MVTSLRSVRPPAETPQPVPDPAGGVLPGTDLLEALLSGTDADDDPVTHVHRLPARPSRLAEWPDWVGTPLRDRLAERGVRAPFSHQVEAAELARAGSNVVVATGTASGKSLAYQLPALTALADDPRACVLYLAPTKALARDQLASVAELADSSVRPAAYDGDTPMEEREWVRRHSRWIVTNPDMLHRGVLPAHQKWSSTLRRVAYVVVDECHAYRGVFGSHVGHVLRRLRRICRRYGADPVFVLASATVADPALAAGRLVGAPVTAVTEDGSPRPGATFALWEPPLTERTGEHGAPLRRSAAADAAGLLADLVEQGARTLAFVRSRRGAESVAEQARAILRSRGRSDLVSRVDSYRGGYLPEERRELERALSTGVLLGVATTNALELGIDIAGLDAVVLAGYPGTLASMWQQAGRAGRAQRESLVVFVARDDPLDHYLAHHPRAVFGRPVEATVTDPANPYVLGPQLCCAAAELPLTRADLADFGGEVAEAQVAELVAEGLLRTRPTGWYWAGRGRPDVDIRGSGAAPVSIIEGATGRLLGTVDGDASHATVHTGALYVHRGATYVVDELDVEDACAVVHPESPEWTTVARDTVDLSIVATDRTRRLGTVTAHTGVVDVTNQVVAYQRRRLGTGEVLAEFPLDLPPRQLRTRAVWLTLEERAIARADVDDAALPGSLHAAEHASIGLLPLLATCDRWDLGGISTALHPDTGAATIVVYDGNPGGAGFAERGYAVLRDWLQATRATVASCECESGCPSCVQSPKCGNGNDPLDKAGAVRVLDVVLDELAGAPELSAEEAEVTRRSTPASGLFGTSAPAEAGPADTGAAGPDPDDLVF</sequence>
<comment type="caution">
    <text evidence="6">The sequence shown here is derived from an EMBL/GenBank/DDBJ whole genome shotgun (WGS) entry which is preliminary data.</text>
</comment>
<keyword evidence="2" id="KW-0067">ATP-binding</keyword>
<keyword evidence="6" id="KW-0347">Helicase</keyword>
<evidence type="ECO:0000259" key="4">
    <source>
        <dbReference type="PROSITE" id="PS51192"/>
    </source>
</evidence>
<organism evidence="6 7">
    <name type="scientific">Modestobacter marinus</name>
    <dbReference type="NCBI Taxonomy" id="477641"/>
    <lineage>
        <taxon>Bacteria</taxon>
        <taxon>Bacillati</taxon>
        <taxon>Actinomycetota</taxon>
        <taxon>Actinomycetes</taxon>
        <taxon>Geodermatophilales</taxon>
        <taxon>Geodermatophilaceae</taxon>
        <taxon>Modestobacter</taxon>
    </lineage>
</organism>
<keyword evidence="6" id="KW-0378">Hydrolase</keyword>
<dbReference type="InterPro" id="IPR022307">
    <property type="entry name" value="Helicase_put_actinobac"/>
</dbReference>
<feature type="region of interest" description="Disordered" evidence="3">
    <location>
        <begin position="1"/>
        <end position="26"/>
    </location>
</feature>
<dbReference type="GO" id="GO:0004386">
    <property type="term" value="F:helicase activity"/>
    <property type="evidence" value="ECO:0007669"/>
    <property type="project" value="UniProtKB-KW"/>
</dbReference>
<protein>
    <submittedName>
        <fullName evidence="6">Helicase</fullName>
    </submittedName>
</protein>
<feature type="region of interest" description="Disordered" evidence="3">
    <location>
        <begin position="793"/>
        <end position="836"/>
    </location>
</feature>
<dbReference type="NCBIfam" id="TIGR03817">
    <property type="entry name" value="DECH_helic"/>
    <property type="match status" value="1"/>
</dbReference>
<evidence type="ECO:0000259" key="5">
    <source>
        <dbReference type="PROSITE" id="PS51194"/>
    </source>
</evidence>
<dbReference type="PROSITE" id="PS51194">
    <property type="entry name" value="HELICASE_CTER"/>
    <property type="match status" value="1"/>
</dbReference>
<dbReference type="Pfam" id="PF22982">
    <property type="entry name" value="WHD_HRQ1"/>
    <property type="match status" value="1"/>
</dbReference>
<dbReference type="InterPro" id="IPR001650">
    <property type="entry name" value="Helicase_C-like"/>
</dbReference>
<feature type="domain" description="Helicase C-terminal" evidence="5">
    <location>
        <begin position="304"/>
        <end position="458"/>
    </location>
</feature>
<dbReference type="Pfam" id="PF00271">
    <property type="entry name" value="Helicase_C"/>
    <property type="match status" value="1"/>
</dbReference>
<dbReference type="PROSITE" id="PS51192">
    <property type="entry name" value="HELICASE_ATP_BIND_1"/>
    <property type="match status" value="1"/>
</dbReference>
<gene>
    <name evidence="6" type="ORF">GCM10011589_16800</name>
</gene>
<evidence type="ECO:0000256" key="1">
    <source>
        <dbReference type="ARBA" id="ARBA00022741"/>
    </source>
</evidence>
<dbReference type="SMART" id="SM00490">
    <property type="entry name" value="HELICc"/>
    <property type="match status" value="1"/>
</dbReference>
<evidence type="ECO:0000256" key="3">
    <source>
        <dbReference type="SAM" id="MobiDB-lite"/>
    </source>
</evidence>
<dbReference type="InterPro" id="IPR018973">
    <property type="entry name" value="MZB"/>
</dbReference>
<dbReference type="Pfam" id="PF00270">
    <property type="entry name" value="DEAD"/>
    <property type="match status" value="1"/>
</dbReference>
<dbReference type="SUPFAM" id="SSF52540">
    <property type="entry name" value="P-loop containing nucleoside triphosphate hydrolases"/>
    <property type="match status" value="1"/>
</dbReference>
<name>A0ABQ2FWU4_9ACTN</name>
<dbReference type="InterPro" id="IPR011545">
    <property type="entry name" value="DEAD/DEAH_box_helicase_dom"/>
</dbReference>
<evidence type="ECO:0000256" key="2">
    <source>
        <dbReference type="ARBA" id="ARBA00022840"/>
    </source>
</evidence>
<dbReference type="CDD" id="cd17923">
    <property type="entry name" value="DEXHc_Hrq1-like"/>
    <property type="match status" value="1"/>
</dbReference>
<evidence type="ECO:0000313" key="7">
    <source>
        <dbReference type="Proteomes" id="UP000648663"/>
    </source>
</evidence>
<dbReference type="CDD" id="cd18797">
    <property type="entry name" value="SF2_C_Hrq"/>
    <property type="match status" value="1"/>
</dbReference>
<feature type="compositionally biased region" description="Low complexity" evidence="3">
    <location>
        <begin position="815"/>
        <end position="829"/>
    </location>
</feature>
<reference evidence="7" key="1">
    <citation type="journal article" date="2019" name="Int. J. Syst. Evol. Microbiol.">
        <title>The Global Catalogue of Microorganisms (GCM) 10K type strain sequencing project: providing services to taxonomists for standard genome sequencing and annotation.</title>
        <authorList>
            <consortium name="The Broad Institute Genomics Platform"/>
            <consortium name="The Broad Institute Genome Sequencing Center for Infectious Disease"/>
            <person name="Wu L."/>
            <person name="Ma J."/>
        </authorList>
    </citation>
    <scope>NUCLEOTIDE SEQUENCE [LARGE SCALE GENOMIC DNA]</scope>
    <source>
        <strain evidence="7">CGMCC 4.5581</strain>
    </source>
</reference>
<evidence type="ECO:0000313" key="6">
    <source>
        <dbReference type="EMBL" id="GGL61354.1"/>
    </source>
</evidence>
<dbReference type="InterPro" id="IPR014001">
    <property type="entry name" value="Helicase_ATP-bd"/>
</dbReference>
<keyword evidence="7" id="KW-1185">Reference proteome</keyword>
<dbReference type="SMART" id="SM00487">
    <property type="entry name" value="DEXDc"/>
    <property type="match status" value="1"/>
</dbReference>